<dbReference type="EMBL" id="MU155742">
    <property type="protein sequence ID" value="KAF9471174.1"/>
    <property type="molecule type" value="Genomic_DNA"/>
</dbReference>
<dbReference type="AlphaFoldDB" id="A0A9P6CSL6"/>
<reference evidence="3" key="1">
    <citation type="submission" date="2020-11" db="EMBL/GenBank/DDBJ databases">
        <authorList>
            <consortium name="DOE Joint Genome Institute"/>
            <person name="Ahrendt S."/>
            <person name="Riley R."/>
            <person name="Andreopoulos W."/>
            <person name="Labutti K."/>
            <person name="Pangilinan J."/>
            <person name="Ruiz-Duenas F.J."/>
            <person name="Barrasa J.M."/>
            <person name="Sanchez-Garcia M."/>
            <person name="Camarero S."/>
            <person name="Miyauchi S."/>
            <person name="Serrano A."/>
            <person name="Linde D."/>
            <person name="Babiker R."/>
            <person name="Drula E."/>
            <person name="Ayuso-Fernandez I."/>
            <person name="Pacheco R."/>
            <person name="Padilla G."/>
            <person name="Ferreira P."/>
            <person name="Barriuso J."/>
            <person name="Kellner H."/>
            <person name="Castanera R."/>
            <person name="Alfaro M."/>
            <person name="Ramirez L."/>
            <person name="Pisabarro A.G."/>
            <person name="Kuo A."/>
            <person name="Tritt A."/>
            <person name="Lipzen A."/>
            <person name="He G."/>
            <person name="Yan M."/>
            <person name="Ng V."/>
            <person name="Cullen D."/>
            <person name="Martin F."/>
            <person name="Rosso M.-N."/>
            <person name="Henrissat B."/>
            <person name="Hibbett D."/>
            <person name="Martinez A.T."/>
            <person name="Grigoriev I.V."/>
        </authorList>
    </citation>
    <scope>NUCLEOTIDE SEQUENCE</scope>
    <source>
        <strain evidence="3">CIRM-BRFM 674</strain>
    </source>
</reference>
<dbReference type="Pfam" id="PF00270">
    <property type="entry name" value="DEAD"/>
    <property type="match status" value="1"/>
</dbReference>
<sequence>MSENRFGRGIWPPIRSRAPPSIQPLAPITNDTELNARSPGFLTIIQQPSTSQPPATVPDQRQKTQYQNGYTAKPQATSYKPYNTSSCGCRSKAPFTCDPVEPLGPLCPLSEESWNMKATEAGVLAVGSQLHQYQLDAANFIIGRSGDLVIIAPTGMGKSTVWDLPLLVQRGGVSLVLVPYTTLGFQGEELHQKSSLPAVYISSMTKSEDLL</sequence>
<feature type="region of interest" description="Disordered" evidence="1">
    <location>
        <begin position="46"/>
        <end position="65"/>
    </location>
</feature>
<evidence type="ECO:0000256" key="1">
    <source>
        <dbReference type="SAM" id="MobiDB-lite"/>
    </source>
</evidence>
<dbReference type="InterPro" id="IPR027417">
    <property type="entry name" value="P-loop_NTPase"/>
</dbReference>
<name>A0A9P6CSL6_9AGAR</name>
<dbReference type="InterPro" id="IPR011545">
    <property type="entry name" value="DEAD/DEAH_box_helicase_dom"/>
</dbReference>
<accession>A0A9P6CSL6</accession>
<keyword evidence="4" id="KW-1185">Reference proteome</keyword>
<feature type="region of interest" description="Disordered" evidence="1">
    <location>
        <begin position="1"/>
        <end position="28"/>
    </location>
</feature>
<evidence type="ECO:0000313" key="4">
    <source>
        <dbReference type="Proteomes" id="UP000807469"/>
    </source>
</evidence>
<dbReference type="Proteomes" id="UP000807469">
    <property type="component" value="Unassembled WGS sequence"/>
</dbReference>
<protein>
    <recommendedName>
        <fullName evidence="2">DEAD/DEAH-box helicase domain-containing protein</fullName>
    </recommendedName>
</protein>
<evidence type="ECO:0000313" key="3">
    <source>
        <dbReference type="EMBL" id="KAF9471174.1"/>
    </source>
</evidence>
<dbReference type="Gene3D" id="3.40.50.300">
    <property type="entry name" value="P-loop containing nucleotide triphosphate hydrolases"/>
    <property type="match status" value="1"/>
</dbReference>
<gene>
    <name evidence="3" type="ORF">BDN70DRAFT_901547</name>
</gene>
<organism evidence="3 4">
    <name type="scientific">Pholiota conissans</name>
    <dbReference type="NCBI Taxonomy" id="109636"/>
    <lineage>
        <taxon>Eukaryota</taxon>
        <taxon>Fungi</taxon>
        <taxon>Dikarya</taxon>
        <taxon>Basidiomycota</taxon>
        <taxon>Agaricomycotina</taxon>
        <taxon>Agaricomycetes</taxon>
        <taxon>Agaricomycetidae</taxon>
        <taxon>Agaricales</taxon>
        <taxon>Agaricineae</taxon>
        <taxon>Strophariaceae</taxon>
        <taxon>Pholiota</taxon>
    </lineage>
</organism>
<dbReference type="GO" id="GO:0003676">
    <property type="term" value="F:nucleic acid binding"/>
    <property type="evidence" value="ECO:0007669"/>
    <property type="project" value="InterPro"/>
</dbReference>
<feature type="domain" description="DEAD/DEAH-box helicase" evidence="2">
    <location>
        <begin position="133"/>
        <end position="186"/>
    </location>
</feature>
<dbReference type="OrthoDB" id="10261556at2759"/>
<dbReference type="GO" id="GO:0005524">
    <property type="term" value="F:ATP binding"/>
    <property type="evidence" value="ECO:0007669"/>
    <property type="project" value="InterPro"/>
</dbReference>
<comment type="caution">
    <text evidence="3">The sequence shown here is derived from an EMBL/GenBank/DDBJ whole genome shotgun (WGS) entry which is preliminary data.</text>
</comment>
<proteinExistence type="predicted"/>
<dbReference type="SUPFAM" id="SSF52540">
    <property type="entry name" value="P-loop containing nucleoside triphosphate hydrolases"/>
    <property type="match status" value="1"/>
</dbReference>
<evidence type="ECO:0000259" key="2">
    <source>
        <dbReference type="Pfam" id="PF00270"/>
    </source>
</evidence>